<dbReference type="EMBL" id="UINC01062776">
    <property type="protein sequence ID" value="SVB89711.1"/>
    <property type="molecule type" value="Genomic_DNA"/>
</dbReference>
<dbReference type="PANTHER" id="PTHR30244">
    <property type="entry name" value="TRANSAMINASE"/>
    <property type="match status" value="1"/>
</dbReference>
<organism evidence="1">
    <name type="scientific">marine metagenome</name>
    <dbReference type="NCBI Taxonomy" id="408172"/>
    <lineage>
        <taxon>unclassified sequences</taxon>
        <taxon>metagenomes</taxon>
        <taxon>ecological metagenomes</taxon>
    </lineage>
</organism>
<proteinExistence type="predicted"/>
<evidence type="ECO:0000313" key="1">
    <source>
        <dbReference type="EMBL" id="SVB89711.1"/>
    </source>
</evidence>
<dbReference type="GO" id="GO:0030170">
    <property type="term" value="F:pyridoxal phosphate binding"/>
    <property type="evidence" value="ECO:0007669"/>
    <property type="project" value="TreeGrafter"/>
</dbReference>
<feature type="non-terminal residue" evidence="1">
    <location>
        <position position="1"/>
    </location>
</feature>
<dbReference type="InterPro" id="IPR000653">
    <property type="entry name" value="DegT/StrS_aminotransferase"/>
</dbReference>
<reference evidence="1" key="1">
    <citation type="submission" date="2018-05" db="EMBL/GenBank/DDBJ databases">
        <authorList>
            <person name="Lanie J.A."/>
            <person name="Ng W.-L."/>
            <person name="Kazmierczak K.M."/>
            <person name="Andrzejewski T.M."/>
            <person name="Davidsen T.M."/>
            <person name="Wayne K.J."/>
            <person name="Tettelin H."/>
            <person name="Glass J.I."/>
            <person name="Rusch D."/>
            <person name="Podicherti R."/>
            <person name="Tsui H.-C.T."/>
            <person name="Winkler M.E."/>
        </authorList>
    </citation>
    <scope>NUCLEOTIDE SEQUENCE</scope>
</reference>
<dbReference type="CDD" id="cd00616">
    <property type="entry name" value="AHBA_syn"/>
    <property type="match status" value="1"/>
</dbReference>
<dbReference type="SUPFAM" id="SSF53383">
    <property type="entry name" value="PLP-dependent transferases"/>
    <property type="match status" value="1"/>
</dbReference>
<dbReference type="GO" id="GO:0000271">
    <property type="term" value="P:polysaccharide biosynthetic process"/>
    <property type="evidence" value="ECO:0007669"/>
    <property type="project" value="TreeGrafter"/>
</dbReference>
<gene>
    <name evidence="1" type="ORF">METZ01_LOCUS242565</name>
</gene>
<name>A0A382HT90_9ZZZZ</name>
<dbReference type="GO" id="GO:0008483">
    <property type="term" value="F:transaminase activity"/>
    <property type="evidence" value="ECO:0007669"/>
    <property type="project" value="TreeGrafter"/>
</dbReference>
<dbReference type="AlphaFoldDB" id="A0A382HT90"/>
<dbReference type="Gene3D" id="3.90.1150.10">
    <property type="entry name" value="Aspartate Aminotransferase, domain 1"/>
    <property type="match status" value="1"/>
</dbReference>
<dbReference type="InterPro" id="IPR015422">
    <property type="entry name" value="PyrdxlP-dep_Trfase_small"/>
</dbReference>
<accession>A0A382HT90</accession>
<dbReference type="InterPro" id="IPR015421">
    <property type="entry name" value="PyrdxlP-dep_Trfase_major"/>
</dbReference>
<dbReference type="Pfam" id="PF01041">
    <property type="entry name" value="DegT_DnrJ_EryC1"/>
    <property type="match status" value="1"/>
</dbReference>
<dbReference type="Gene3D" id="3.40.640.10">
    <property type="entry name" value="Type I PLP-dependent aspartate aminotransferase-like (Major domain)"/>
    <property type="match status" value="1"/>
</dbReference>
<protein>
    <submittedName>
        <fullName evidence="1">Uncharacterized protein</fullName>
    </submittedName>
</protein>
<dbReference type="InterPro" id="IPR015424">
    <property type="entry name" value="PyrdxlP-dep_Trfase"/>
</dbReference>
<sequence length="275" mass="31269">ETLNISVESIIRNISRKTKAIIPVHLAGTSCDMKKIMKVARSNSLKVIEDCAHGIGTSYNKKHVGNFGNAGCFSFYPTKNLTTVEGGMVITNNKKIANFIQLARNHGMSKSLMSRYSSGKPWEYDIKDVGYNFRLDEIRSALGISQLRKLTILNKKRLSAFLYYNKGLKNIPGLIIPNEKNFKNNSCHLYIIRITTNAKISRDRLFYDLQKNGIGSSVHYKPLHEFTLFRKKGISRDSLSVSKRMYKEILSLPMYPQLTRSKQDLVINSIRNALN</sequence>
<dbReference type="PANTHER" id="PTHR30244:SF34">
    <property type="entry name" value="DTDP-4-AMINO-4,6-DIDEOXYGALACTOSE TRANSAMINASE"/>
    <property type="match status" value="1"/>
</dbReference>